<evidence type="ECO:0000313" key="2">
    <source>
        <dbReference type="EMBL" id="OJJ45811.1"/>
    </source>
</evidence>
<dbReference type="AlphaFoldDB" id="A0A1L9SF47"/>
<accession>A0A1L9SF47</accession>
<proteinExistence type="predicted"/>
<dbReference type="EMBL" id="KV878344">
    <property type="protein sequence ID" value="OJJ45811.1"/>
    <property type="molecule type" value="Genomic_DNA"/>
</dbReference>
<sequence length="464" mass="53230">MPEQTKTWWNSTPTSNLTTSLSSPTTARHAHEGKQRYSRPATSLSELTRSELALLTQILRVDLTIACPPDSSCATPSDTRAYLEQNIKELIVQLPLSMRLSRVLRLFARLNYRVATLCPAHRPINPLVIAHIFDLVVREVTVHLAVFNEYPEVLDTEYDVRVAVRDLERVRGMWIKPSPERGMPVGTWKWQANKCEACMLSRIVSDRIFLRQLRVTMLSRTRTRHNHRAPRLLPFIEAAINQHRQLCMELLHESSKRAVEMKRVRKVVNRLHKSTGRRRGFIPEYYYPEGVSSSTTGPEWPLTSTHPAFRHEEEKYHQERNDRSKSVVDQDETTLVLTGDEDIFDIDEIAKLYASMGVSEQESSDAQGKYQGKPVSSATSNTSAFNVPQKRPNWLAAIPEENQDLIPAPLHLRKKQEESWPLPIDFSERSAHEFEAVLRARCEDGWASDCSWDCSDYETSAKDE</sequence>
<feature type="compositionally biased region" description="Low complexity" evidence="1">
    <location>
        <begin position="7"/>
        <end position="26"/>
    </location>
</feature>
<dbReference type="Proteomes" id="UP000184188">
    <property type="component" value="Unassembled WGS sequence"/>
</dbReference>
<organism evidence="2 3">
    <name type="scientific">Penicilliopsis zonata CBS 506.65</name>
    <dbReference type="NCBI Taxonomy" id="1073090"/>
    <lineage>
        <taxon>Eukaryota</taxon>
        <taxon>Fungi</taxon>
        <taxon>Dikarya</taxon>
        <taxon>Ascomycota</taxon>
        <taxon>Pezizomycotina</taxon>
        <taxon>Eurotiomycetes</taxon>
        <taxon>Eurotiomycetidae</taxon>
        <taxon>Eurotiales</taxon>
        <taxon>Aspergillaceae</taxon>
        <taxon>Penicilliopsis</taxon>
    </lineage>
</organism>
<keyword evidence="3" id="KW-1185">Reference proteome</keyword>
<dbReference type="STRING" id="1073090.A0A1L9SF47"/>
<reference evidence="3" key="1">
    <citation type="journal article" date="2017" name="Genome Biol.">
        <title>Comparative genomics reveals high biological diversity and specific adaptations in the industrially and medically important fungal genus Aspergillus.</title>
        <authorList>
            <person name="de Vries R.P."/>
            <person name="Riley R."/>
            <person name="Wiebenga A."/>
            <person name="Aguilar-Osorio G."/>
            <person name="Amillis S."/>
            <person name="Uchima C.A."/>
            <person name="Anderluh G."/>
            <person name="Asadollahi M."/>
            <person name="Askin M."/>
            <person name="Barry K."/>
            <person name="Battaglia E."/>
            <person name="Bayram O."/>
            <person name="Benocci T."/>
            <person name="Braus-Stromeyer S.A."/>
            <person name="Caldana C."/>
            <person name="Canovas D."/>
            <person name="Cerqueira G.C."/>
            <person name="Chen F."/>
            <person name="Chen W."/>
            <person name="Choi C."/>
            <person name="Clum A."/>
            <person name="Dos Santos R.A."/>
            <person name="Damasio A.R."/>
            <person name="Diallinas G."/>
            <person name="Emri T."/>
            <person name="Fekete E."/>
            <person name="Flipphi M."/>
            <person name="Freyberg S."/>
            <person name="Gallo A."/>
            <person name="Gournas C."/>
            <person name="Habgood R."/>
            <person name="Hainaut M."/>
            <person name="Harispe M.L."/>
            <person name="Henrissat B."/>
            <person name="Hilden K.S."/>
            <person name="Hope R."/>
            <person name="Hossain A."/>
            <person name="Karabika E."/>
            <person name="Karaffa L."/>
            <person name="Karanyi Z."/>
            <person name="Krasevec N."/>
            <person name="Kuo A."/>
            <person name="Kusch H."/>
            <person name="LaButti K."/>
            <person name="Lagendijk E.L."/>
            <person name="Lapidus A."/>
            <person name="Levasseur A."/>
            <person name="Lindquist E."/>
            <person name="Lipzen A."/>
            <person name="Logrieco A.F."/>
            <person name="MacCabe A."/>
            <person name="Maekelae M.R."/>
            <person name="Malavazi I."/>
            <person name="Melin P."/>
            <person name="Meyer V."/>
            <person name="Mielnichuk N."/>
            <person name="Miskei M."/>
            <person name="Molnar A.P."/>
            <person name="Mule G."/>
            <person name="Ngan C.Y."/>
            <person name="Orejas M."/>
            <person name="Orosz E."/>
            <person name="Ouedraogo J.P."/>
            <person name="Overkamp K.M."/>
            <person name="Park H.-S."/>
            <person name="Perrone G."/>
            <person name="Piumi F."/>
            <person name="Punt P.J."/>
            <person name="Ram A.F."/>
            <person name="Ramon A."/>
            <person name="Rauscher S."/>
            <person name="Record E."/>
            <person name="Riano-Pachon D.M."/>
            <person name="Robert V."/>
            <person name="Roehrig J."/>
            <person name="Ruller R."/>
            <person name="Salamov A."/>
            <person name="Salih N.S."/>
            <person name="Samson R.A."/>
            <person name="Sandor E."/>
            <person name="Sanguinetti M."/>
            <person name="Schuetze T."/>
            <person name="Sepcic K."/>
            <person name="Shelest E."/>
            <person name="Sherlock G."/>
            <person name="Sophianopoulou V."/>
            <person name="Squina F.M."/>
            <person name="Sun H."/>
            <person name="Susca A."/>
            <person name="Todd R.B."/>
            <person name="Tsang A."/>
            <person name="Unkles S.E."/>
            <person name="van de Wiele N."/>
            <person name="van Rossen-Uffink D."/>
            <person name="Oliveira J.V."/>
            <person name="Vesth T.C."/>
            <person name="Visser J."/>
            <person name="Yu J.-H."/>
            <person name="Zhou M."/>
            <person name="Andersen M.R."/>
            <person name="Archer D.B."/>
            <person name="Baker S.E."/>
            <person name="Benoit I."/>
            <person name="Brakhage A.A."/>
            <person name="Braus G.H."/>
            <person name="Fischer R."/>
            <person name="Frisvad J.C."/>
            <person name="Goldman G.H."/>
            <person name="Houbraken J."/>
            <person name="Oakley B."/>
            <person name="Pocsi I."/>
            <person name="Scazzocchio C."/>
            <person name="Seiboth B."/>
            <person name="vanKuyk P.A."/>
            <person name="Wortman J."/>
            <person name="Dyer P.S."/>
            <person name="Grigoriev I.V."/>
        </authorList>
    </citation>
    <scope>NUCLEOTIDE SEQUENCE [LARGE SCALE GENOMIC DNA]</scope>
    <source>
        <strain evidence="3">CBS 506.65</strain>
    </source>
</reference>
<evidence type="ECO:0000313" key="3">
    <source>
        <dbReference type="Proteomes" id="UP000184188"/>
    </source>
</evidence>
<feature type="region of interest" description="Disordered" evidence="1">
    <location>
        <begin position="362"/>
        <end position="386"/>
    </location>
</feature>
<feature type="compositionally biased region" description="Polar residues" evidence="1">
    <location>
        <begin position="374"/>
        <end position="386"/>
    </location>
</feature>
<protein>
    <submittedName>
        <fullName evidence="2">Uncharacterized protein</fullName>
    </submittedName>
</protein>
<evidence type="ECO:0000256" key="1">
    <source>
        <dbReference type="SAM" id="MobiDB-lite"/>
    </source>
</evidence>
<dbReference type="RefSeq" id="XP_022580321.1">
    <property type="nucleotide sequence ID" value="XM_022724936.1"/>
</dbReference>
<dbReference type="GeneID" id="34611401"/>
<feature type="region of interest" description="Disordered" evidence="1">
    <location>
        <begin position="1"/>
        <end position="41"/>
    </location>
</feature>
<dbReference type="VEuPathDB" id="FungiDB:ASPZODRAFT_143688"/>
<gene>
    <name evidence="2" type="ORF">ASPZODRAFT_143688</name>
</gene>
<name>A0A1L9SF47_9EURO</name>
<dbReference type="OrthoDB" id="3786931at2759"/>